<dbReference type="Gene3D" id="3.40.50.300">
    <property type="entry name" value="P-loop containing nucleotide triphosphate hydrolases"/>
    <property type="match status" value="1"/>
</dbReference>
<evidence type="ECO:0000256" key="2">
    <source>
        <dbReference type="ARBA" id="ARBA00007094"/>
    </source>
</evidence>
<dbReference type="SUPFAM" id="SSF48334">
    <property type="entry name" value="DNA repair protein MutS, domain III"/>
    <property type="match status" value="1"/>
</dbReference>
<accession>A0AAD8EC46</accession>
<evidence type="ECO:0000256" key="7">
    <source>
        <dbReference type="ARBA" id="ARBA00023204"/>
    </source>
</evidence>
<reference evidence="10" key="1">
    <citation type="journal article" date="2023" name="IScience">
        <title>Live-bearing cockroach genome reveals convergent evolutionary mechanisms linked to viviparity in insects and beyond.</title>
        <authorList>
            <person name="Fouks B."/>
            <person name="Harrison M.C."/>
            <person name="Mikhailova A.A."/>
            <person name="Marchal E."/>
            <person name="English S."/>
            <person name="Carruthers M."/>
            <person name="Jennings E.C."/>
            <person name="Chiamaka E.L."/>
            <person name="Frigard R.A."/>
            <person name="Pippel M."/>
            <person name="Attardo G.M."/>
            <person name="Benoit J.B."/>
            <person name="Bornberg-Bauer E."/>
            <person name="Tobe S.S."/>
        </authorList>
    </citation>
    <scope>NUCLEOTIDE SEQUENCE</scope>
    <source>
        <strain evidence="10">Stay&amp;Tobe</strain>
    </source>
</reference>
<keyword evidence="5" id="KW-0067">ATP-binding</keyword>
<dbReference type="InterPro" id="IPR000432">
    <property type="entry name" value="DNA_mismatch_repair_MutS_C"/>
</dbReference>
<evidence type="ECO:0000256" key="5">
    <source>
        <dbReference type="ARBA" id="ARBA00022840"/>
    </source>
</evidence>
<comment type="subcellular location">
    <subcellularLocation>
        <location evidence="1">Nucleus</location>
    </subcellularLocation>
</comment>
<evidence type="ECO:0000256" key="4">
    <source>
        <dbReference type="ARBA" id="ARBA00022763"/>
    </source>
</evidence>
<evidence type="ECO:0000256" key="6">
    <source>
        <dbReference type="ARBA" id="ARBA00023125"/>
    </source>
</evidence>
<dbReference type="SMART" id="SM00534">
    <property type="entry name" value="MUTSac"/>
    <property type="match status" value="1"/>
</dbReference>
<dbReference type="PROSITE" id="PS00486">
    <property type="entry name" value="DNA_MISMATCH_REPAIR_2"/>
    <property type="match status" value="1"/>
</dbReference>
<dbReference type="InterPro" id="IPR007696">
    <property type="entry name" value="DNA_mismatch_repair_MutS_core"/>
</dbReference>
<gene>
    <name evidence="10" type="ORF">L9F63_021234</name>
</gene>
<evidence type="ECO:0000256" key="1">
    <source>
        <dbReference type="ARBA" id="ARBA00004123"/>
    </source>
</evidence>
<keyword evidence="3" id="KW-0547">Nucleotide-binding</keyword>
<keyword evidence="4" id="KW-0227">DNA damage</keyword>
<evidence type="ECO:0000313" key="10">
    <source>
        <dbReference type="EMBL" id="KAJ9584414.1"/>
    </source>
</evidence>
<dbReference type="Pfam" id="PF00488">
    <property type="entry name" value="MutS_V"/>
    <property type="match status" value="1"/>
</dbReference>
<dbReference type="EMBL" id="JASPKZ010007413">
    <property type="protein sequence ID" value="KAJ9584414.1"/>
    <property type="molecule type" value="Genomic_DNA"/>
</dbReference>
<comment type="similarity">
    <text evidence="2">Belongs to the DNA mismatch repair MutS family. MSH3 subfamily.</text>
</comment>
<keyword evidence="7" id="KW-0234">DNA repair</keyword>
<dbReference type="PANTHER" id="PTHR11361">
    <property type="entry name" value="DNA MISMATCH REPAIR PROTEIN MUTS FAMILY MEMBER"/>
    <property type="match status" value="1"/>
</dbReference>
<dbReference type="FunFam" id="1.10.1420.10:FF:000004">
    <property type="entry name" value="DNA mismatch repair protein Msh3"/>
    <property type="match status" value="1"/>
</dbReference>
<dbReference type="GO" id="GO:0140664">
    <property type="term" value="F:ATP-dependent DNA damage sensor activity"/>
    <property type="evidence" value="ECO:0007669"/>
    <property type="project" value="InterPro"/>
</dbReference>
<evidence type="ECO:0000256" key="8">
    <source>
        <dbReference type="ARBA" id="ARBA00023242"/>
    </source>
</evidence>
<dbReference type="InterPro" id="IPR007861">
    <property type="entry name" value="DNA_mismatch_repair_MutS_clamp"/>
</dbReference>
<dbReference type="Proteomes" id="UP001233999">
    <property type="component" value="Unassembled WGS sequence"/>
</dbReference>
<dbReference type="AlphaFoldDB" id="A0AAD8EC46"/>
<dbReference type="GO" id="GO:0006312">
    <property type="term" value="P:mitotic recombination"/>
    <property type="evidence" value="ECO:0007669"/>
    <property type="project" value="TreeGrafter"/>
</dbReference>
<dbReference type="Gene3D" id="1.10.1420.10">
    <property type="match status" value="2"/>
</dbReference>
<name>A0AAD8EC46_DIPPU</name>
<dbReference type="InterPro" id="IPR036187">
    <property type="entry name" value="DNA_mismatch_repair_MutS_sf"/>
</dbReference>
<sequence length="481" mass="54285">MGRLRTGLQVLCPPEEKGIKSALLQDLIKETVDLLVNVEPFLLNINEEVARKGNKTYLLNDFSAFPSVLKNIEQISILEDKLDAQKFKISQQLGLSNLKYITASNEEFLIEVKCNQIKFVPHSWRKISETKQTIRYRSLEIDSLFKELSKLREDLAKDCEAAWLGFLANFNSYYFSHKKAIRNIAILDILLSFVKVARLEGYFRPTVIDSDEVIISIENGRHPIIPLLFTGDDQFVANDTNLKSNEQRCMILSGPNMGGKSCYIRQVALIVIMAHIGSYVPASSATISILDAVYTRMGGRDDLFKGKSMLMTELEEASFIIHKATNHSLVLMDELGHGTSSCDGTSLAIATLHHLLKEVKCLTLFVTHYPAVMALQHKFSGIAQNYHMSFLINDQKDESVKVLTLLYKVTHGSAGCSYGLNVARLANVPLKILTVAGEKADILELWTDTRKHDWQEFKNIWHTHIGLLKDKLERDIKSIVE</sequence>
<dbReference type="GO" id="GO:0005634">
    <property type="term" value="C:nucleus"/>
    <property type="evidence" value="ECO:0007669"/>
    <property type="project" value="UniProtKB-SubCell"/>
</dbReference>
<dbReference type="InterPro" id="IPR045076">
    <property type="entry name" value="MutS"/>
</dbReference>
<keyword evidence="8" id="KW-0539">Nucleus</keyword>
<evidence type="ECO:0000259" key="9">
    <source>
        <dbReference type="PROSITE" id="PS00486"/>
    </source>
</evidence>
<proteinExistence type="inferred from homology"/>
<dbReference type="GO" id="GO:0030983">
    <property type="term" value="F:mismatched DNA binding"/>
    <property type="evidence" value="ECO:0007669"/>
    <property type="project" value="InterPro"/>
</dbReference>
<keyword evidence="11" id="KW-1185">Reference proteome</keyword>
<reference evidence="10" key="2">
    <citation type="submission" date="2023-05" db="EMBL/GenBank/DDBJ databases">
        <authorList>
            <person name="Fouks B."/>
        </authorList>
    </citation>
    <scope>NUCLEOTIDE SEQUENCE</scope>
    <source>
        <strain evidence="10">Stay&amp;Tobe</strain>
        <tissue evidence="10">Testes</tissue>
    </source>
</reference>
<dbReference type="GO" id="GO:0005524">
    <property type="term" value="F:ATP binding"/>
    <property type="evidence" value="ECO:0007669"/>
    <property type="project" value="UniProtKB-KW"/>
</dbReference>
<dbReference type="Pfam" id="PF05190">
    <property type="entry name" value="MutS_IV"/>
    <property type="match status" value="1"/>
</dbReference>
<evidence type="ECO:0000313" key="11">
    <source>
        <dbReference type="Proteomes" id="UP001233999"/>
    </source>
</evidence>
<organism evidence="10 11">
    <name type="scientific">Diploptera punctata</name>
    <name type="common">Pacific beetle cockroach</name>
    <dbReference type="NCBI Taxonomy" id="6984"/>
    <lineage>
        <taxon>Eukaryota</taxon>
        <taxon>Metazoa</taxon>
        <taxon>Ecdysozoa</taxon>
        <taxon>Arthropoda</taxon>
        <taxon>Hexapoda</taxon>
        <taxon>Insecta</taxon>
        <taxon>Pterygota</taxon>
        <taxon>Neoptera</taxon>
        <taxon>Polyneoptera</taxon>
        <taxon>Dictyoptera</taxon>
        <taxon>Blattodea</taxon>
        <taxon>Blaberoidea</taxon>
        <taxon>Blaberidae</taxon>
        <taxon>Diplopterinae</taxon>
        <taxon>Diploptera</taxon>
    </lineage>
</organism>
<dbReference type="PANTHER" id="PTHR11361:SF122">
    <property type="entry name" value="DNA MISMATCH REPAIR PROTEIN MSH3"/>
    <property type="match status" value="1"/>
</dbReference>
<protein>
    <recommendedName>
        <fullName evidence="9">DNA mismatch repair proteins mutS family domain-containing protein</fullName>
    </recommendedName>
</protein>
<dbReference type="InterPro" id="IPR027417">
    <property type="entry name" value="P-loop_NTPase"/>
</dbReference>
<evidence type="ECO:0000256" key="3">
    <source>
        <dbReference type="ARBA" id="ARBA00022741"/>
    </source>
</evidence>
<dbReference type="SMART" id="SM00533">
    <property type="entry name" value="MUTSd"/>
    <property type="match status" value="1"/>
</dbReference>
<feature type="domain" description="DNA mismatch repair proteins mutS family" evidence="9">
    <location>
        <begin position="328"/>
        <end position="344"/>
    </location>
</feature>
<dbReference type="SUPFAM" id="SSF52540">
    <property type="entry name" value="P-loop containing nucleoside triphosphate hydrolases"/>
    <property type="match status" value="1"/>
</dbReference>
<comment type="caution">
    <text evidence="10">The sequence shown here is derived from an EMBL/GenBank/DDBJ whole genome shotgun (WGS) entry which is preliminary data.</text>
</comment>
<dbReference type="GO" id="GO:0006298">
    <property type="term" value="P:mismatch repair"/>
    <property type="evidence" value="ECO:0007669"/>
    <property type="project" value="InterPro"/>
</dbReference>
<keyword evidence="6" id="KW-0238">DNA-binding</keyword>